<dbReference type="InterPro" id="IPR034138">
    <property type="entry name" value="NOP8_RRM"/>
</dbReference>
<dbReference type="FunFam" id="3.30.70.330:FF:000346">
    <property type="entry name" value="Nucleolar protein 8"/>
    <property type="match status" value="1"/>
</dbReference>
<dbReference type="AlphaFoldDB" id="A0AAV1NNX2"/>
<comment type="subunit">
    <text evidence="6">Interacts with the GTP form of RRAGA, RRAGC and RRAGD. Interacts with NIP7. Interacts with DDX18; the interaction is RNA-dependent. Interacts with DDX47; the interaction is RNA-dependent.</text>
</comment>
<dbReference type="GO" id="GO:0003723">
    <property type="term" value="F:RNA binding"/>
    <property type="evidence" value="ECO:0007669"/>
    <property type="project" value="UniProtKB-UniRule"/>
</dbReference>
<feature type="region of interest" description="Disordered" evidence="9">
    <location>
        <begin position="498"/>
        <end position="900"/>
    </location>
</feature>
<feature type="region of interest" description="Disordered" evidence="9">
    <location>
        <begin position="1222"/>
        <end position="1241"/>
    </location>
</feature>
<evidence type="ECO:0000256" key="7">
    <source>
        <dbReference type="ARBA" id="ARBA00068539"/>
    </source>
</evidence>
<feature type="compositionally biased region" description="Basic residues" evidence="9">
    <location>
        <begin position="1224"/>
        <end position="1241"/>
    </location>
</feature>
<dbReference type="Gene3D" id="3.30.70.330">
    <property type="match status" value="1"/>
</dbReference>
<comment type="function">
    <text evidence="5">Plays an essential role in the survival of diffuse-type gastric cancer cells. Acts as a nucleolar anchoring protein for DDX47. May be involved in regulation of gene expression at the post-transcriptional level or in ribosome biogenesis in cancer cells.</text>
</comment>
<feature type="region of interest" description="Disordered" evidence="9">
    <location>
        <begin position="929"/>
        <end position="957"/>
    </location>
</feature>
<evidence type="ECO:0000256" key="3">
    <source>
        <dbReference type="ARBA" id="ARBA00022884"/>
    </source>
</evidence>
<evidence type="ECO:0000256" key="2">
    <source>
        <dbReference type="ARBA" id="ARBA00022553"/>
    </source>
</evidence>
<dbReference type="InterPro" id="IPR035979">
    <property type="entry name" value="RBD_domain_sf"/>
</dbReference>
<feature type="compositionally biased region" description="Basic and acidic residues" evidence="9">
    <location>
        <begin position="764"/>
        <end position="776"/>
    </location>
</feature>
<organism evidence="11 12">
    <name type="scientific">Scomber scombrus</name>
    <name type="common">Atlantic mackerel</name>
    <name type="synonym">Scomber vernalis</name>
    <dbReference type="NCBI Taxonomy" id="13677"/>
    <lineage>
        <taxon>Eukaryota</taxon>
        <taxon>Metazoa</taxon>
        <taxon>Chordata</taxon>
        <taxon>Craniata</taxon>
        <taxon>Vertebrata</taxon>
        <taxon>Euteleostomi</taxon>
        <taxon>Actinopterygii</taxon>
        <taxon>Neopterygii</taxon>
        <taxon>Teleostei</taxon>
        <taxon>Neoteleostei</taxon>
        <taxon>Acanthomorphata</taxon>
        <taxon>Pelagiaria</taxon>
        <taxon>Scombriformes</taxon>
        <taxon>Scombridae</taxon>
        <taxon>Scomber</taxon>
    </lineage>
</organism>
<feature type="compositionally biased region" description="Acidic residues" evidence="9">
    <location>
        <begin position="739"/>
        <end position="751"/>
    </location>
</feature>
<evidence type="ECO:0000256" key="6">
    <source>
        <dbReference type="ARBA" id="ARBA00065066"/>
    </source>
</evidence>
<dbReference type="PROSITE" id="PS50102">
    <property type="entry name" value="RRM"/>
    <property type="match status" value="1"/>
</dbReference>
<feature type="compositionally biased region" description="Basic and acidic residues" evidence="9">
    <location>
        <begin position="995"/>
        <end position="1035"/>
    </location>
</feature>
<feature type="compositionally biased region" description="Basic and acidic residues" evidence="9">
    <location>
        <begin position="570"/>
        <end position="581"/>
    </location>
</feature>
<evidence type="ECO:0000256" key="5">
    <source>
        <dbReference type="ARBA" id="ARBA00054821"/>
    </source>
</evidence>
<dbReference type="Proteomes" id="UP001314229">
    <property type="component" value="Unassembled WGS sequence"/>
</dbReference>
<keyword evidence="12" id="KW-1185">Reference proteome</keyword>
<feature type="compositionally biased region" description="Low complexity" evidence="9">
    <location>
        <begin position="718"/>
        <end position="727"/>
    </location>
</feature>
<dbReference type="CDD" id="cd12226">
    <property type="entry name" value="RRM_NOL8"/>
    <property type="match status" value="1"/>
</dbReference>
<dbReference type="SUPFAM" id="SSF54928">
    <property type="entry name" value="RNA-binding domain, RBD"/>
    <property type="match status" value="1"/>
</dbReference>
<feature type="region of interest" description="Disordered" evidence="9">
    <location>
        <begin position="1049"/>
        <end position="1102"/>
    </location>
</feature>
<feature type="compositionally biased region" description="Basic and acidic residues" evidence="9">
    <location>
        <begin position="1051"/>
        <end position="1064"/>
    </location>
</feature>
<evidence type="ECO:0000256" key="8">
    <source>
        <dbReference type="PROSITE-ProRule" id="PRU00176"/>
    </source>
</evidence>
<feature type="compositionally biased region" description="Acidic residues" evidence="9">
    <location>
        <begin position="628"/>
        <end position="642"/>
    </location>
</feature>
<evidence type="ECO:0000313" key="11">
    <source>
        <dbReference type="EMBL" id="CAK6960898.1"/>
    </source>
</evidence>
<evidence type="ECO:0000259" key="10">
    <source>
        <dbReference type="PROSITE" id="PS50102"/>
    </source>
</evidence>
<reference evidence="11 12" key="1">
    <citation type="submission" date="2024-01" db="EMBL/GenBank/DDBJ databases">
        <authorList>
            <person name="Alioto T."/>
            <person name="Alioto T."/>
            <person name="Gomez Garrido J."/>
        </authorList>
    </citation>
    <scope>NUCLEOTIDE SEQUENCE [LARGE SCALE GENOMIC DNA]</scope>
</reference>
<protein>
    <recommendedName>
        <fullName evidence="7">Nucleolar protein 8</fullName>
    </recommendedName>
</protein>
<dbReference type="Pfam" id="PF00076">
    <property type="entry name" value="RRM_1"/>
    <property type="match status" value="1"/>
</dbReference>
<comment type="caution">
    <text evidence="11">The sequence shown here is derived from an EMBL/GenBank/DDBJ whole genome shotgun (WGS) entry which is preliminary data.</text>
</comment>
<dbReference type="PANTHER" id="PTHR48029:SF1">
    <property type="entry name" value="NUCLEOLAR PROTEIN 8"/>
    <property type="match status" value="1"/>
</dbReference>
<comment type="subcellular location">
    <subcellularLocation>
        <location evidence="1">Nucleus</location>
        <location evidence="1">Nucleolus</location>
    </subcellularLocation>
</comment>
<accession>A0AAV1NNX2</accession>
<feature type="compositionally biased region" description="Acidic residues" evidence="9">
    <location>
        <begin position="818"/>
        <end position="828"/>
    </location>
</feature>
<feature type="compositionally biased region" description="Low complexity" evidence="9">
    <location>
        <begin position="694"/>
        <end position="708"/>
    </location>
</feature>
<dbReference type="InterPro" id="IPR018940">
    <property type="entry name" value="EF-1_beta_acid_region_euk"/>
</dbReference>
<keyword evidence="2" id="KW-0597">Phosphoprotein</keyword>
<feature type="compositionally biased region" description="Acidic residues" evidence="9">
    <location>
        <begin position="434"/>
        <end position="474"/>
    </location>
</feature>
<feature type="compositionally biased region" description="Acidic residues" evidence="9">
    <location>
        <begin position="881"/>
        <end position="894"/>
    </location>
</feature>
<sequence>MRRLYIGGLSHTITQKDLKDRFGKFGDVEDVELRTRKDDEGVPYKTFGYININISDADLKKCMTVLNKSKWKGGTLQIETAKESILHRFAEERQATAEQRLQPPAAEDKRQKMLDSLSKAGVENFTMKAVVPGTEIPGHEDWVVSKFGRVLPVMQLSCRKGSKARTLKYDPSKYSHNIRRINPPAVDEPTPVTQLTWEVPGGDDDISKKRRGEFPPYQPPRPKKSRTDVVNSSNAVDRIRSEKTESVNNTAAIRVTNGFNLPTNPRLAQRRGAYVYDSDDSGEEIRRLVVTQLTPHVTLSQQADDDKLEVVGYDYLVKSRLSRQQDKGDKDEDEYDSADTDELFASRKPPPQEKPTPLKAEDSSGNSTNRKKMTKKKSKAGEEEEEKYDSSDAEEHLPSRKPSSAQQREDSGKQGSSQSKKVAVLPVVKPSSSESDDDDDDEEDEEESDSDDEEEEEQEEEEEDSTDSDSDLDYEAMFSNVTHLEISFADLKKLAEAYQETSDSTTPNITSDSAERPAPKKGTTPEDILAALMEEDSSEDERKKKKKKRKVVTATQLPAFQGTKALSRGSKTDESQKRQKEEEEGGVVKKQKLDSESSQLNHKATESETSRTLSRQKHTETEKMMSESSEEDEEEEEEEEEKKEELVKSTGAPKVLKTVRTKVPVNAETGSSSSSDEEEEEEEKIKANQSVLISQTAAKASPSSSSSSSEEDEDEQETPSAKNAVKAAPPPAPQSESSTSEEEEEEEDEEEKTTQAPPKVVLGAKEEKKLQKEANKRRLAAVQQRQKETEEHKKLIQGALANLDTPTAGAGKHIVFGSDDDDDEEDEQQTNSEVKTSKKKLLQDSQSEDEATDDDAAANKKGPTKEKVRLKPSGPQLFGGSEDEEDDNEEEDDSRFDIRPQFEGLAGQKLMELQSRFRADERFRMDSRFLEEVEDKEEESERKTNVTEEEEALEEERKKNLSILQSVLGSSQQTCSSKTPVKAKTFRDVSALHYDPSREEHAAFETKTDETKKESKSARKKKREEAQKLPDVSKEIYYDVSGDLKALFGQTKEDVAGGEEKSSWDQEEGEEEEEEEEMDEEEKDEEQIPMPSLLSADTSAKGEDSSVFKFSFFGDEAETESTQTVEYKVESIQAPKVLWQQDPRLQDSSSEEEEEDEEQKDQEEKTSTVAKTTEEETPLKKELFFFYHEDSRLTEGPKLFCRSTQLEDQREQWEERRTALRQEYRKKHKDARRKLKSSHRS</sequence>
<evidence type="ECO:0000256" key="1">
    <source>
        <dbReference type="ARBA" id="ARBA00004604"/>
    </source>
</evidence>
<keyword evidence="4" id="KW-0539">Nucleus</keyword>
<feature type="compositionally biased region" description="Polar residues" evidence="9">
    <location>
        <begin position="499"/>
        <end position="512"/>
    </location>
</feature>
<dbReference type="GO" id="GO:0005730">
    <property type="term" value="C:nucleolus"/>
    <property type="evidence" value="ECO:0007669"/>
    <property type="project" value="UniProtKB-SubCell"/>
</dbReference>
<feature type="compositionally biased region" description="Basic and acidic residues" evidence="9">
    <location>
        <begin position="785"/>
        <end position="794"/>
    </location>
</feature>
<dbReference type="InterPro" id="IPR012677">
    <property type="entry name" value="Nucleotide-bd_a/b_plait_sf"/>
</dbReference>
<feature type="compositionally biased region" description="Acidic residues" evidence="9">
    <location>
        <begin position="1065"/>
        <end position="1087"/>
    </location>
</feature>
<dbReference type="InterPro" id="IPR000504">
    <property type="entry name" value="RRM_dom"/>
</dbReference>
<feature type="compositionally biased region" description="Acidic residues" evidence="9">
    <location>
        <begin position="1149"/>
        <end position="1161"/>
    </location>
</feature>
<dbReference type="EMBL" id="CAWUFR010000047">
    <property type="protein sequence ID" value="CAK6960898.1"/>
    <property type="molecule type" value="Genomic_DNA"/>
</dbReference>
<dbReference type="GO" id="GO:1902570">
    <property type="term" value="P:protein localization to nucleolus"/>
    <property type="evidence" value="ECO:0007669"/>
    <property type="project" value="TreeGrafter"/>
</dbReference>
<feature type="compositionally biased region" description="Basic and acidic residues" evidence="9">
    <location>
        <begin position="1162"/>
        <end position="1176"/>
    </location>
</feature>
<keyword evidence="3 8" id="KW-0694">RNA-binding</keyword>
<feature type="compositionally biased region" description="Acidic residues" evidence="9">
    <location>
        <begin position="846"/>
        <end position="856"/>
    </location>
</feature>
<proteinExistence type="predicted"/>
<feature type="region of interest" description="Disordered" evidence="9">
    <location>
        <begin position="987"/>
        <end position="1035"/>
    </location>
</feature>
<feature type="domain" description="RRM" evidence="10">
    <location>
        <begin position="2"/>
        <end position="83"/>
    </location>
</feature>
<feature type="compositionally biased region" description="Basic and acidic residues" evidence="9">
    <location>
        <begin position="388"/>
        <end position="398"/>
    </location>
</feature>
<name>A0AAV1NNX2_SCOSC</name>
<dbReference type="SMART" id="SM00360">
    <property type="entry name" value="RRM"/>
    <property type="match status" value="1"/>
</dbReference>
<evidence type="ECO:0000313" key="12">
    <source>
        <dbReference type="Proteomes" id="UP001314229"/>
    </source>
</evidence>
<feature type="region of interest" description="Disordered" evidence="9">
    <location>
        <begin position="1132"/>
        <end position="1176"/>
    </location>
</feature>
<gene>
    <name evidence="11" type="ORF">FSCOSCO3_A034013</name>
</gene>
<evidence type="ECO:0000256" key="4">
    <source>
        <dbReference type="ARBA" id="ARBA00023242"/>
    </source>
</evidence>
<dbReference type="SMART" id="SM01182">
    <property type="entry name" value="EF-1_beta_acid"/>
    <property type="match status" value="7"/>
</dbReference>
<feature type="compositionally biased region" description="Acidic residues" evidence="9">
    <location>
        <begin position="331"/>
        <end position="342"/>
    </location>
</feature>
<evidence type="ECO:0000256" key="9">
    <source>
        <dbReference type="SAM" id="MobiDB-lite"/>
    </source>
</evidence>
<feature type="region of interest" description="Disordered" evidence="9">
    <location>
        <begin position="180"/>
        <end position="235"/>
    </location>
</feature>
<dbReference type="PANTHER" id="PTHR48029">
    <property type="entry name" value="NUCLEOLAR PROTEIN 8"/>
    <property type="match status" value="1"/>
</dbReference>
<feature type="compositionally biased region" description="Basic residues" evidence="9">
    <location>
        <begin position="369"/>
        <end position="378"/>
    </location>
</feature>
<feature type="region of interest" description="Disordered" evidence="9">
    <location>
        <begin position="322"/>
        <end position="477"/>
    </location>
</feature>